<dbReference type="Proteomes" id="UP000694388">
    <property type="component" value="Unplaced"/>
</dbReference>
<keyword evidence="5 19" id="KW-0819">tRNA processing</keyword>
<comment type="catalytic activity">
    <reaction evidence="14">
        <text>5,6-dihydrouridine(47) in tRNA + NAD(+) = uridine(47) in tRNA + NADH + H(+)</text>
        <dbReference type="Rhea" id="RHEA:53364"/>
        <dbReference type="Rhea" id="RHEA-COMP:13539"/>
        <dbReference type="Rhea" id="RHEA-COMP:13540"/>
        <dbReference type="ChEBI" id="CHEBI:15378"/>
        <dbReference type="ChEBI" id="CHEBI:57540"/>
        <dbReference type="ChEBI" id="CHEBI:57945"/>
        <dbReference type="ChEBI" id="CHEBI:65315"/>
        <dbReference type="ChEBI" id="CHEBI:74443"/>
        <dbReference type="EC" id="1.3.1.89"/>
    </reaction>
    <physiologicalReaction direction="right-to-left" evidence="14">
        <dbReference type="Rhea" id="RHEA:53366"/>
    </physiologicalReaction>
</comment>
<comment type="catalytic activity">
    <reaction evidence="16">
        <text>a 5,6-dihydrouridine in mRNA + NADP(+) = a uridine in mRNA + NADPH + H(+)</text>
        <dbReference type="Rhea" id="RHEA:69855"/>
        <dbReference type="Rhea" id="RHEA-COMP:14658"/>
        <dbReference type="Rhea" id="RHEA-COMP:17789"/>
        <dbReference type="ChEBI" id="CHEBI:15378"/>
        <dbReference type="ChEBI" id="CHEBI:57783"/>
        <dbReference type="ChEBI" id="CHEBI:58349"/>
        <dbReference type="ChEBI" id="CHEBI:65315"/>
        <dbReference type="ChEBI" id="CHEBI:74443"/>
    </reaction>
    <physiologicalReaction direction="right-to-left" evidence="16">
        <dbReference type="Rhea" id="RHEA:69857"/>
    </physiologicalReaction>
</comment>
<dbReference type="OMA" id="WSYIAEC"/>
<evidence type="ECO:0000256" key="6">
    <source>
        <dbReference type="ARBA" id="ARBA00022723"/>
    </source>
</evidence>
<organism evidence="22 23">
    <name type="scientific">Eptatretus burgeri</name>
    <name type="common">Inshore hagfish</name>
    <dbReference type="NCBI Taxonomy" id="7764"/>
    <lineage>
        <taxon>Eukaryota</taxon>
        <taxon>Metazoa</taxon>
        <taxon>Chordata</taxon>
        <taxon>Craniata</taxon>
        <taxon>Vertebrata</taxon>
        <taxon>Cyclostomata</taxon>
        <taxon>Myxini</taxon>
        <taxon>Myxiniformes</taxon>
        <taxon>Myxinidae</taxon>
        <taxon>Eptatretinae</taxon>
        <taxon>Eptatretus</taxon>
    </lineage>
</organism>
<evidence type="ECO:0000256" key="14">
    <source>
        <dbReference type="ARBA" id="ARBA00048266"/>
    </source>
</evidence>
<keyword evidence="23" id="KW-1185">Reference proteome</keyword>
<dbReference type="Ensembl" id="ENSEBUT00000017361.1">
    <property type="protein sequence ID" value="ENSEBUP00000016785.1"/>
    <property type="gene ID" value="ENSEBUG00000010532.1"/>
</dbReference>
<keyword evidence="4" id="KW-0507">mRNA processing</keyword>
<comment type="similarity">
    <text evidence="19">Belongs to the dus family. Dus3 subfamily.</text>
</comment>
<dbReference type="GeneTree" id="ENSGT00550000075134"/>
<evidence type="ECO:0000256" key="18">
    <source>
        <dbReference type="PROSITE-ProRule" id="PRU00723"/>
    </source>
</evidence>
<keyword evidence="10" id="KW-0521">NADP</keyword>
<dbReference type="Pfam" id="PF25585">
    <property type="entry name" value="zf-CCCH_DUS3L"/>
    <property type="match status" value="1"/>
</dbReference>
<dbReference type="EC" id="1.3.1.-" evidence="19"/>
<accession>A0A8C4QMH9</accession>
<dbReference type="PANTHER" id="PTHR45846">
    <property type="entry name" value="TRNA-DIHYDROURIDINE(47) SYNTHASE [NAD(P)(+)]-LIKE"/>
    <property type="match status" value="1"/>
</dbReference>
<keyword evidence="9 18" id="KW-0862">Zinc</keyword>
<protein>
    <recommendedName>
        <fullName evidence="19">tRNA-dihydrouridine(47) synthase [NAD(P)(+)]</fullName>
        <ecNumber evidence="19">1.3.1.-</ecNumber>
    </recommendedName>
    <alternativeName>
        <fullName evidence="19">tRNA-dihydrouridine synthase 3</fullName>
    </alternativeName>
</protein>
<evidence type="ECO:0000256" key="5">
    <source>
        <dbReference type="ARBA" id="ARBA00022694"/>
    </source>
</evidence>
<dbReference type="GO" id="GO:0050660">
    <property type="term" value="F:flavin adenine dinucleotide binding"/>
    <property type="evidence" value="ECO:0007669"/>
    <property type="project" value="UniProtKB-UniRule"/>
</dbReference>
<evidence type="ECO:0000256" key="8">
    <source>
        <dbReference type="ARBA" id="ARBA00022771"/>
    </source>
</evidence>
<dbReference type="PROSITE" id="PS01136">
    <property type="entry name" value="UPF0034"/>
    <property type="match status" value="1"/>
</dbReference>
<dbReference type="FunFam" id="3.20.20.70:FF:000067">
    <property type="entry name" value="tRNA-dihydrouridine(47) synthase [NAD(P)(+)]"/>
    <property type="match status" value="1"/>
</dbReference>
<evidence type="ECO:0000256" key="17">
    <source>
        <dbReference type="ARBA" id="ARBA00049513"/>
    </source>
</evidence>
<dbReference type="InterPro" id="IPR013785">
    <property type="entry name" value="Aldolase_TIM"/>
</dbReference>
<evidence type="ECO:0000313" key="23">
    <source>
        <dbReference type="Proteomes" id="UP000694388"/>
    </source>
</evidence>
<proteinExistence type="inferred from homology"/>
<name>A0A8C4QMH9_EPTBU</name>
<dbReference type="InterPro" id="IPR000571">
    <property type="entry name" value="Znf_CCCH"/>
</dbReference>
<comment type="function">
    <text evidence="13">Catalyzes the synthesis of dihydrouridine, a modified base, in various RNAs, such as tRNAs, mRNAs and some long non-coding RNAs (lncRNAs). Mainly modifies the uridine in position 47 (U47) in the D-loop of most cytoplasmic tRNAs. Also able to mediate the formation of dihydrouridine in some mRNAs, thereby regulating their translation.</text>
</comment>
<evidence type="ECO:0000256" key="12">
    <source>
        <dbReference type="ARBA" id="ARBA00023027"/>
    </source>
</evidence>
<dbReference type="PANTHER" id="PTHR45846:SF1">
    <property type="entry name" value="TRNA-DIHYDROURIDINE(47) SYNTHASE [NAD(P)(+)]-LIKE"/>
    <property type="match status" value="1"/>
</dbReference>
<evidence type="ECO:0000256" key="13">
    <source>
        <dbReference type="ARBA" id="ARBA00045365"/>
    </source>
</evidence>
<dbReference type="PROSITE" id="PS50103">
    <property type="entry name" value="ZF_C3H1"/>
    <property type="match status" value="1"/>
</dbReference>
<reference evidence="22" key="1">
    <citation type="submission" date="2025-08" db="UniProtKB">
        <authorList>
            <consortium name="Ensembl"/>
        </authorList>
    </citation>
    <scope>IDENTIFICATION</scope>
</reference>
<reference evidence="22" key="2">
    <citation type="submission" date="2025-09" db="UniProtKB">
        <authorList>
            <consortium name="Ensembl"/>
        </authorList>
    </citation>
    <scope>IDENTIFICATION</scope>
</reference>
<feature type="compositionally biased region" description="Polar residues" evidence="20">
    <location>
        <begin position="86"/>
        <end position="95"/>
    </location>
</feature>
<evidence type="ECO:0000256" key="3">
    <source>
        <dbReference type="ARBA" id="ARBA00022643"/>
    </source>
</evidence>
<dbReference type="InterPro" id="IPR018517">
    <property type="entry name" value="tRNA_hU_synthase_CS"/>
</dbReference>
<dbReference type="GO" id="GO:0003723">
    <property type="term" value="F:RNA binding"/>
    <property type="evidence" value="ECO:0007669"/>
    <property type="project" value="TreeGrafter"/>
</dbReference>
<evidence type="ECO:0000256" key="2">
    <source>
        <dbReference type="ARBA" id="ARBA00022630"/>
    </source>
</evidence>
<evidence type="ECO:0000256" key="10">
    <source>
        <dbReference type="ARBA" id="ARBA00022857"/>
    </source>
</evidence>
<feature type="domain" description="C3H1-type" evidence="21">
    <location>
        <begin position="183"/>
        <end position="208"/>
    </location>
</feature>
<dbReference type="AlphaFoldDB" id="A0A8C4QMH9"/>
<keyword evidence="6 18" id="KW-0479">Metal-binding</keyword>
<evidence type="ECO:0000256" key="11">
    <source>
        <dbReference type="ARBA" id="ARBA00023002"/>
    </source>
</evidence>
<dbReference type="GO" id="GO:0102265">
    <property type="term" value="F:tRNA-dihydrouridine47 synthase activity"/>
    <property type="evidence" value="ECO:0007669"/>
    <property type="project" value="UniProtKB-EC"/>
</dbReference>
<feature type="region of interest" description="Disordered" evidence="20">
    <location>
        <begin position="38"/>
        <end position="114"/>
    </location>
</feature>
<dbReference type="Pfam" id="PF01207">
    <property type="entry name" value="Dus"/>
    <property type="match status" value="1"/>
</dbReference>
<feature type="compositionally biased region" description="Basic and acidic residues" evidence="20">
    <location>
        <begin position="151"/>
        <end position="160"/>
    </location>
</feature>
<evidence type="ECO:0000313" key="22">
    <source>
        <dbReference type="Ensembl" id="ENSEBUP00000016785.1"/>
    </source>
</evidence>
<dbReference type="InterPro" id="IPR035587">
    <property type="entry name" value="DUS-like_FMN-bd"/>
</dbReference>
<comment type="catalytic activity">
    <reaction evidence="15">
        <text>a 5,6-dihydrouridine in mRNA + NAD(+) = a uridine in mRNA + NADH + H(+)</text>
        <dbReference type="Rhea" id="RHEA:69851"/>
        <dbReference type="Rhea" id="RHEA-COMP:14658"/>
        <dbReference type="Rhea" id="RHEA-COMP:17789"/>
        <dbReference type="ChEBI" id="CHEBI:15378"/>
        <dbReference type="ChEBI" id="CHEBI:57540"/>
        <dbReference type="ChEBI" id="CHEBI:57945"/>
        <dbReference type="ChEBI" id="CHEBI:65315"/>
        <dbReference type="ChEBI" id="CHEBI:74443"/>
    </reaction>
    <physiologicalReaction direction="right-to-left" evidence="15">
        <dbReference type="Rhea" id="RHEA:69853"/>
    </physiologicalReaction>
</comment>
<evidence type="ECO:0000256" key="16">
    <source>
        <dbReference type="ARBA" id="ARBA00049447"/>
    </source>
</evidence>
<sequence>MQMEQVCTSSRLESQPGVAHIKTQYLTTKEHFHEELHTYKEGLRNSRLSGRASCKPKEEEEDDDDDTPAKKVCPEAVPNAAEEWSPATSTSQQEGQMVGQLPSSDMPEEFERPMEKVTPEVIADVKEGSTEAQDVIYEPIKTGALLEISETKGEKSDVKQKRARGQNKHRPHVKPSHYDDISLCSAFWQGSGGECRFGTECRFEHDIEAYLKKKLPDLGSQCPNIIASGYCLFGLTCRFFGGHNERTTTINRDAPLHKGIAVRNILDRELQQRLRKHTELFTKADAYLAVIGQTKKTHRGSNISSVISSSGSNCGDSFVDKEPLSLPFGTTPNNVESASSRPEGDVHTTGALTDEDVIRLRQPEKKSVDFRNKLYLAPLTTCGNLPFRRVCKRLGADITCGEMAMCTKLLQGQTSEWALLKRHHSEDVFGVQLEGGFPDTMTKCADLLNRSVDIDFVDINMGCPLDLVCHKGGGCALLMKPMRLQQIVQGVVSVLDVPLTVKMRAAVVDKSNLAHKLIPHLREWGTSMITLHGRSKEQHFTKLADWEYIKQCVQVASPVPLFGNGDIFSFEDANNARETDVAGLMLGRGALIKPWIFTEIKEHRHWDISSHERFDLLKDFASFGLEHWGSDTQGVEKTRRFLLEWLSFLCRYIPVGLLERVPQRINERPPYFLARDSLENLMASQNVADWISLSEMLLGPVPPHFSFLPKHKANSFK</sequence>
<keyword evidence="2 19" id="KW-0285">Flavoprotein</keyword>
<feature type="region of interest" description="Disordered" evidence="20">
    <location>
        <begin position="151"/>
        <end position="175"/>
    </location>
</feature>
<dbReference type="Gene3D" id="3.20.20.70">
    <property type="entry name" value="Aldolase class I"/>
    <property type="match status" value="1"/>
</dbReference>
<dbReference type="GO" id="GO:0006397">
    <property type="term" value="P:mRNA processing"/>
    <property type="evidence" value="ECO:0007669"/>
    <property type="project" value="UniProtKB-KW"/>
</dbReference>
<feature type="compositionally biased region" description="Basic residues" evidence="20">
    <location>
        <begin position="161"/>
        <end position="175"/>
    </location>
</feature>
<comment type="cofactor">
    <cofactor evidence="1 19">
        <name>FMN</name>
        <dbReference type="ChEBI" id="CHEBI:58210"/>
    </cofactor>
</comment>
<evidence type="ECO:0000256" key="1">
    <source>
        <dbReference type="ARBA" id="ARBA00001917"/>
    </source>
</evidence>
<keyword evidence="3 19" id="KW-0288">FMN</keyword>
<keyword evidence="8 18" id="KW-0863">Zinc-finger</keyword>
<evidence type="ECO:0000256" key="15">
    <source>
        <dbReference type="ARBA" id="ARBA00048342"/>
    </source>
</evidence>
<evidence type="ECO:0000256" key="7">
    <source>
        <dbReference type="ARBA" id="ARBA00022737"/>
    </source>
</evidence>
<dbReference type="CDD" id="cd02801">
    <property type="entry name" value="DUS_like_FMN"/>
    <property type="match status" value="1"/>
</dbReference>
<dbReference type="GO" id="GO:0008270">
    <property type="term" value="F:zinc ion binding"/>
    <property type="evidence" value="ECO:0007669"/>
    <property type="project" value="UniProtKB-KW"/>
</dbReference>
<evidence type="ECO:0000256" key="20">
    <source>
        <dbReference type="SAM" id="MobiDB-lite"/>
    </source>
</evidence>
<feature type="zinc finger region" description="C3H1-type" evidence="18">
    <location>
        <begin position="183"/>
        <end position="208"/>
    </location>
</feature>
<evidence type="ECO:0000256" key="19">
    <source>
        <dbReference type="RuleBase" id="RU291113"/>
    </source>
</evidence>
<keyword evidence="12" id="KW-0520">NAD</keyword>
<evidence type="ECO:0000256" key="4">
    <source>
        <dbReference type="ARBA" id="ARBA00022664"/>
    </source>
</evidence>
<evidence type="ECO:0000259" key="21">
    <source>
        <dbReference type="PROSITE" id="PS50103"/>
    </source>
</evidence>
<evidence type="ECO:0000256" key="9">
    <source>
        <dbReference type="ARBA" id="ARBA00022833"/>
    </source>
</evidence>
<dbReference type="SUPFAM" id="SSF51395">
    <property type="entry name" value="FMN-linked oxidoreductases"/>
    <property type="match status" value="1"/>
</dbReference>
<keyword evidence="11 19" id="KW-0560">Oxidoreductase</keyword>
<keyword evidence="7" id="KW-0677">Repeat</keyword>
<dbReference type="Gene3D" id="4.10.1000.10">
    <property type="entry name" value="Zinc finger, CCCH-type"/>
    <property type="match status" value="1"/>
</dbReference>
<comment type="catalytic activity">
    <reaction evidence="17">
        <text>5,6-dihydrouridine(47) in tRNA + NADP(+) = uridine(47) in tRNA + NADPH + H(+)</text>
        <dbReference type="Rhea" id="RHEA:53360"/>
        <dbReference type="Rhea" id="RHEA-COMP:13539"/>
        <dbReference type="Rhea" id="RHEA-COMP:13540"/>
        <dbReference type="ChEBI" id="CHEBI:15378"/>
        <dbReference type="ChEBI" id="CHEBI:57783"/>
        <dbReference type="ChEBI" id="CHEBI:58349"/>
        <dbReference type="ChEBI" id="CHEBI:65315"/>
        <dbReference type="ChEBI" id="CHEBI:74443"/>
        <dbReference type="EC" id="1.3.1.89"/>
    </reaction>
    <physiologicalReaction direction="right-to-left" evidence="17">
        <dbReference type="Rhea" id="RHEA:53362"/>
    </physiologicalReaction>
</comment>